<dbReference type="Pfam" id="PF01636">
    <property type="entry name" value="APH"/>
    <property type="match status" value="1"/>
</dbReference>
<evidence type="ECO:0000259" key="2">
    <source>
        <dbReference type="Pfam" id="PF01636"/>
    </source>
</evidence>
<dbReference type="AlphaFoldDB" id="A0A521AR13"/>
<feature type="domain" description="Aminoglycoside phosphotransferase" evidence="2">
    <location>
        <begin position="112"/>
        <end position="257"/>
    </location>
</feature>
<evidence type="ECO:0000313" key="4">
    <source>
        <dbReference type="Proteomes" id="UP000315636"/>
    </source>
</evidence>
<dbReference type="EMBL" id="FXTI01000001">
    <property type="protein sequence ID" value="SMO37258.1"/>
    <property type="molecule type" value="Genomic_DNA"/>
</dbReference>
<evidence type="ECO:0000256" key="1">
    <source>
        <dbReference type="SAM" id="MobiDB-lite"/>
    </source>
</evidence>
<keyword evidence="3" id="KW-0167">Capsid protein</keyword>
<protein>
    <submittedName>
        <fullName evidence="3">Spore coat protein YsxE</fullName>
    </submittedName>
</protein>
<dbReference type="RefSeq" id="WP_185955967.1">
    <property type="nucleotide sequence ID" value="NZ_FXTI01000001.1"/>
</dbReference>
<keyword evidence="3" id="KW-0946">Virion</keyword>
<feature type="region of interest" description="Disordered" evidence="1">
    <location>
        <begin position="336"/>
        <end position="357"/>
    </location>
</feature>
<dbReference type="InterPro" id="IPR047175">
    <property type="entry name" value="CotS-like"/>
</dbReference>
<reference evidence="3 4" key="1">
    <citation type="submission" date="2017-05" db="EMBL/GenBank/DDBJ databases">
        <authorList>
            <person name="Varghese N."/>
            <person name="Submissions S."/>
        </authorList>
    </citation>
    <scope>NUCLEOTIDE SEQUENCE [LARGE SCALE GENOMIC DNA]</scope>
    <source>
        <strain evidence="3 4">DSM 45474</strain>
    </source>
</reference>
<evidence type="ECO:0000313" key="3">
    <source>
        <dbReference type="EMBL" id="SMO37258.1"/>
    </source>
</evidence>
<dbReference type="InterPro" id="IPR002575">
    <property type="entry name" value="Aminoglycoside_PTrfase"/>
</dbReference>
<dbReference type="Proteomes" id="UP000315636">
    <property type="component" value="Unassembled WGS sequence"/>
</dbReference>
<dbReference type="SUPFAM" id="SSF56112">
    <property type="entry name" value="Protein kinase-like (PK-like)"/>
    <property type="match status" value="1"/>
</dbReference>
<dbReference type="InterPro" id="IPR011009">
    <property type="entry name" value="Kinase-like_dom_sf"/>
</dbReference>
<dbReference type="PANTHER" id="PTHR39179:SF3">
    <property type="entry name" value="COTS-RELATED PROTEIN"/>
    <property type="match status" value="1"/>
</dbReference>
<dbReference type="Gene3D" id="3.90.1200.10">
    <property type="match status" value="1"/>
</dbReference>
<accession>A0A521AR13</accession>
<dbReference type="GO" id="GO:0042601">
    <property type="term" value="C:endospore-forming forespore"/>
    <property type="evidence" value="ECO:0007669"/>
    <property type="project" value="TreeGrafter"/>
</dbReference>
<organism evidence="3 4">
    <name type="scientific">Melghirimyces algeriensis</name>
    <dbReference type="NCBI Taxonomy" id="910412"/>
    <lineage>
        <taxon>Bacteria</taxon>
        <taxon>Bacillati</taxon>
        <taxon>Bacillota</taxon>
        <taxon>Bacilli</taxon>
        <taxon>Bacillales</taxon>
        <taxon>Thermoactinomycetaceae</taxon>
        <taxon>Melghirimyces</taxon>
    </lineage>
</organism>
<sequence length="357" mass="41703">MKLVPDRDDSILPAVFKAYGWNPRQIRYIRGVLRVDTGDEIYALKKTSAKPDHLCFLDKIFSQLNEAGYHYLLPWVKTDSNEVFVEEDESCWYAQPWYGKAMEKGDEVSPDELIRGLARFHKLCEPVIADEAEADLPSVTVGLDRKKEYAQQLMQWREAAMNREFASPFEKAFLSHFDYIDKAISFTIRGLEKYGQKNRGRPPRYTLVHNRLHPHNVLVGDQGWRWIDFDHATAGSPVTDIAMFLRRFIPFDGDEVLDPFYLLDEYQSENPLMGEEKRLLALHLAYPEGLIRTIHSYDQQQEARTESVSVQKLEEEIERLHLFQEWVRTVWKSGKNAEGKKRPSHEMAQVHTSYKKH</sequence>
<proteinExistence type="predicted"/>
<keyword evidence="4" id="KW-1185">Reference proteome</keyword>
<dbReference type="PANTHER" id="PTHR39179">
    <property type="entry name" value="SPORE COAT PROTEIN I"/>
    <property type="match status" value="1"/>
</dbReference>
<gene>
    <name evidence="3" type="ORF">SAMN06264849_101293</name>
</gene>
<name>A0A521AR13_9BACL</name>
<dbReference type="Gene3D" id="3.30.200.20">
    <property type="entry name" value="Phosphorylase Kinase, domain 1"/>
    <property type="match status" value="1"/>
</dbReference>
<feature type="compositionally biased region" description="Basic and acidic residues" evidence="1">
    <location>
        <begin position="336"/>
        <end position="345"/>
    </location>
</feature>